<proteinExistence type="predicted"/>
<keyword evidence="3" id="KW-1185">Reference proteome</keyword>
<sequence>MAPSTTPPLPCLVFDNGNMQPATAFCRAFDAEELRGKRSWPTSSGWILTWDPTTSATFLWNPSVLRDTATRIALPPMAHPPPADSVCALSGHPTATGGRCTVVLIEPPESAVLWYCHVGGAGATASWTRHEYDLGGTSVPVSGGSCWCPRFITHLAPAPRRGRFYHFYSATQYGVIDFSPAPEFSTVPMRKVPVEHPAGQVVAMASMYGIDFNGELHTVSVLHRRDDVNSVVDINVYKMDFERQEPVRVGDVGDRALLAGSSVPFGG</sequence>
<dbReference type="PANTHER" id="PTHR33127">
    <property type="entry name" value="TRANSMEMBRANE PROTEIN"/>
    <property type="match status" value="1"/>
</dbReference>
<dbReference type="Proteomes" id="UP000324897">
    <property type="component" value="Chromosome 3"/>
</dbReference>
<dbReference type="OrthoDB" id="676966at2759"/>
<evidence type="ECO:0000313" key="2">
    <source>
        <dbReference type="EMBL" id="TVU12769.1"/>
    </source>
</evidence>
<reference evidence="2 3" key="1">
    <citation type="journal article" date="2019" name="Sci. Rep.">
        <title>A high-quality genome of Eragrostis curvula grass provides insights into Poaceae evolution and supports new strategies to enhance forage quality.</title>
        <authorList>
            <person name="Carballo J."/>
            <person name="Santos B.A.C.M."/>
            <person name="Zappacosta D."/>
            <person name="Garbus I."/>
            <person name="Selva J.P."/>
            <person name="Gallo C.A."/>
            <person name="Diaz A."/>
            <person name="Albertini E."/>
            <person name="Caccamo M."/>
            <person name="Echenique V."/>
        </authorList>
    </citation>
    <scope>NUCLEOTIDE SEQUENCE [LARGE SCALE GENOMIC DNA]</scope>
    <source>
        <strain evidence="3">cv. Victoria</strain>
        <tissue evidence="2">Leaf</tissue>
    </source>
</reference>
<name>A0A5J9TMZ7_9POAL</name>
<dbReference type="InterPro" id="IPR005174">
    <property type="entry name" value="KIB1-4_b-propeller"/>
</dbReference>
<organism evidence="2 3">
    <name type="scientific">Eragrostis curvula</name>
    <name type="common">weeping love grass</name>
    <dbReference type="NCBI Taxonomy" id="38414"/>
    <lineage>
        <taxon>Eukaryota</taxon>
        <taxon>Viridiplantae</taxon>
        <taxon>Streptophyta</taxon>
        <taxon>Embryophyta</taxon>
        <taxon>Tracheophyta</taxon>
        <taxon>Spermatophyta</taxon>
        <taxon>Magnoliopsida</taxon>
        <taxon>Liliopsida</taxon>
        <taxon>Poales</taxon>
        <taxon>Poaceae</taxon>
        <taxon>PACMAD clade</taxon>
        <taxon>Chloridoideae</taxon>
        <taxon>Eragrostideae</taxon>
        <taxon>Eragrostidinae</taxon>
        <taxon>Eragrostis</taxon>
    </lineage>
</organism>
<dbReference type="AlphaFoldDB" id="A0A5J9TMZ7"/>
<dbReference type="Pfam" id="PF03478">
    <property type="entry name" value="Beta-prop_KIB1-4"/>
    <property type="match status" value="1"/>
</dbReference>
<gene>
    <name evidence="2" type="ORF">EJB05_46426</name>
</gene>
<dbReference type="Gramene" id="TVU12769">
    <property type="protein sequence ID" value="TVU12769"/>
    <property type="gene ID" value="EJB05_46426"/>
</dbReference>
<accession>A0A5J9TMZ7</accession>
<dbReference type="EMBL" id="RWGY01000039">
    <property type="protein sequence ID" value="TVU12769.1"/>
    <property type="molecule type" value="Genomic_DNA"/>
</dbReference>
<feature type="non-terminal residue" evidence="2">
    <location>
        <position position="1"/>
    </location>
</feature>
<evidence type="ECO:0000313" key="3">
    <source>
        <dbReference type="Proteomes" id="UP000324897"/>
    </source>
</evidence>
<dbReference type="PANTHER" id="PTHR33127:SF89">
    <property type="entry name" value="OS06G0135800 PROTEIN"/>
    <property type="match status" value="1"/>
</dbReference>
<protein>
    <recommendedName>
        <fullName evidence="1">KIB1-4 beta-propeller domain-containing protein</fullName>
    </recommendedName>
</protein>
<evidence type="ECO:0000259" key="1">
    <source>
        <dbReference type="Pfam" id="PF03478"/>
    </source>
</evidence>
<comment type="caution">
    <text evidence="2">The sequence shown here is derived from an EMBL/GenBank/DDBJ whole genome shotgun (WGS) entry which is preliminary data.</text>
</comment>
<feature type="domain" description="KIB1-4 beta-propeller" evidence="1">
    <location>
        <begin position="31"/>
        <end position="263"/>
    </location>
</feature>